<evidence type="ECO:0000313" key="2">
    <source>
        <dbReference type="Proteomes" id="UP000017090"/>
    </source>
</evidence>
<protein>
    <submittedName>
        <fullName evidence="1">Uncharacterized protein</fullName>
    </submittedName>
</protein>
<sequence>MLNEYQEAYLPAIKAALSDTYREVREMAQFVLSELGLKYGVE</sequence>
<dbReference type="Proteomes" id="UP000017090">
    <property type="component" value="Unassembled WGS sequence"/>
</dbReference>
<dbReference type="AlphaFoldDB" id="U7UKV3"/>
<accession>U7UKV3</accession>
<evidence type="ECO:0000313" key="1">
    <source>
        <dbReference type="EMBL" id="ERT60052.1"/>
    </source>
</evidence>
<dbReference type="EMBL" id="AWXA01000028">
    <property type="protein sequence ID" value="ERT60052.1"/>
    <property type="molecule type" value="Genomic_DNA"/>
</dbReference>
<reference evidence="1 2" key="1">
    <citation type="submission" date="2013-09" db="EMBL/GenBank/DDBJ databases">
        <authorList>
            <person name="Durkin A.S."/>
            <person name="Haft D.R."/>
            <person name="McCorrison J."/>
            <person name="Torralba M."/>
            <person name="Gillis M."/>
            <person name="Haft D.H."/>
            <person name="Methe B."/>
            <person name="Sutton G."/>
            <person name="Nelson K.E."/>
        </authorList>
    </citation>
    <scope>NUCLEOTIDE SEQUENCE [LARGE SCALE GENOMIC DNA]</scope>
    <source>
        <strain evidence="1 2">BV3C16-1</strain>
    </source>
</reference>
<gene>
    <name evidence="1" type="ORF">HMPREF1250_0895</name>
</gene>
<name>U7UKV3_9FIRM</name>
<keyword evidence="2" id="KW-1185">Reference proteome</keyword>
<proteinExistence type="predicted"/>
<organism evidence="1 2">
    <name type="scientific">Megasphaera vaginalis</name>
    <name type="common">ex Srinivasan et al. 2021</name>
    <dbReference type="NCBI Taxonomy" id="1111454"/>
    <lineage>
        <taxon>Bacteria</taxon>
        <taxon>Bacillati</taxon>
        <taxon>Bacillota</taxon>
        <taxon>Negativicutes</taxon>
        <taxon>Veillonellales</taxon>
        <taxon>Veillonellaceae</taxon>
        <taxon>Megasphaera</taxon>
    </lineage>
</organism>
<comment type="caution">
    <text evidence="1">The sequence shown here is derived from an EMBL/GenBank/DDBJ whole genome shotgun (WGS) entry which is preliminary data.</text>
</comment>
<dbReference type="PATRIC" id="fig|1111454.3.peg.1090"/>